<dbReference type="Proteomes" id="UP000653797">
    <property type="component" value="Unassembled WGS sequence"/>
</dbReference>
<evidence type="ECO:0008006" key="3">
    <source>
        <dbReference type="Google" id="ProtNLM"/>
    </source>
</evidence>
<organism evidence="1 2">
    <name type="scientific">Spirosoma validum</name>
    <dbReference type="NCBI Taxonomy" id="2771355"/>
    <lineage>
        <taxon>Bacteria</taxon>
        <taxon>Pseudomonadati</taxon>
        <taxon>Bacteroidota</taxon>
        <taxon>Cytophagia</taxon>
        <taxon>Cytophagales</taxon>
        <taxon>Cytophagaceae</taxon>
        <taxon>Spirosoma</taxon>
    </lineage>
</organism>
<sequence>MIPLETSVGLKSETFARRYLADYTTLQERILARERQKMALHQTKDWVFVSTNLTNFMPELPMSDHERIYLQVVVNHAARAHDRQLVDDRAVDYLQPEGNLTFLEPAEKRKPKIFCTYHLGSYQSIVGILAREGIDMAMVVDTNTVQKQSEETIKTVSRINELNNVSSRMRILDAERPDIGICMAQALRQGYSIVIYIDGNSGTGGIYKRGPKTLMVPFLNQELCSRTGIALTSFALKVPIIPMVSYYEWINGSRTPRFLFFDPIAPASGVVQTDYVADTTRSLYALLETYLRRYVDQWESWLYVHKFLDFDSLSKGQQSAYASDVANDDRVYFQENRYGLFKMDVTSYLMDKRTYRIVAIHADLFSILQDLRQPQLLSDVTNRLTSTTLAQLVERGILAKV</sequence>
<accession>A0A927B287</accession>
<reference evidence="1" key="1">
    <citation type="submission" date="2020-09" db="EMBL/GenBank/DDBJ databases">
        <authorList>
            <person name="Kim M.K."/>
        </authorList>
    </citation>
    <scope>NUCLEOTIDE SEQUENCE</scope>
    <source>
        <strain evidence="1">BT704</strain>
    </source>
</reference>
<dbReference type="RefSeq" id="WP_191039691.1">
    <property type="nucleotide sequence ID" value="NZ_JACXAA010000004.1"/>
</dbReference>
<keyword evidence="2" id="KW-1185">Reference proteome</keyword>
<name>A0A927B287_9BACT</name>
<proteinExistence type="predicted"/>
<comment type="caution">
    <text evidence="1">The sequence shown here is derived from an EMBL/GenBank/DDBJ whole genome shotgun (WGS) entry which is preliminary data.</text>
</comment>
<protein>
    <recommendedName>
        <fullName evidence="3">Lysophospholipid acyltransferase family protein</fullName>
    </recommendedName>
</protein>
<evidence type="ECO:0000313" key="2">
    <source>
        <dbReference type="Proteomes" id="UP000653797"/>
    </source>
</evidence>
<gene>
    <name evidence="1" type="ORF">IC230_14235</name>
</gene>
<dbReference type="EMBL" id="JACXAA010000004">
    <property type="protein sequence ID" value="MBD2754063.1"/>
    <property type="molecule type" value="Genomic_DNA"/>
</dbReference>
<evidence type="ECO:0000313" key="1">
    <source>
        <dbReference type="EMBL" id="MBD2754063.1"/>
    </source>
</evidence>
<dbReference type="AlphaFoldDB" id="A0A927B287"/>